<dbReference type="InterPro" id="IPR000407">
    <property type="entry name" value="GDA1_CD39_NTPase"/>
</dbReference>
<dbReference type="Gene3D" id="3.30.420.40">
    <property type="match status" value="1"/>
</dbReference>
<evidence type="ECO:0000313" key="4">
    <source>
        <dbReference type="Proteomes" id="UP000054477"/>
    </source>
</evidence>
<dbReference type="Pfam" id="PF01150">
    <property type="entry name" value="GDA1_CD39"/>
    <property type="match status" value="1"/>
</dbReference>
<keyword evidence="4" id="KW-1185">Reference proteome</keyword>
<dbReference type="GO" id="GO:0017110">
    <property type="term" value="F:nucleoside diphosphate phosphatase activity"/>
    <property type="evidence" value="ECO:0007669"/>
    <property type="project" value="UniProtKB-ARBA"/>
</dbReference>
<protein>
    <submittedName>
        <fullName evidence="3">Uncharacterized protein</fullName>
    </submittedName>
</protein>
<gene>
    <name evidence="3" type="ORF">K443DRAFT_114141</name>
</gene>
<dbReference type="OrthoDB" id="6372431at2759"/>
<sequence length="73" mass="7904">MVILHLGPQFTLSIPFALLDLLDEAVHVVLEAMHGCTPLDVKATAGLRLLLGSQSADILTAVEGRIYSYPFQL</sequence>
<dbReference type="Proteomes" id="UP000054477">
    <property type="component" value="Unassembled WGS sequence"/>
</dbReference>
<organism evidence="3 4">
    <name type="scientific">Laccaria amethystina LaAM-08-1</name>
    <dbReference type="NCBI Taxonomy" id="1095629"/>
    <lineage>
        <taxon>Eukaryota</taxon>
        <taxon>Fungi</taxon>
        <taxon>Dikarya</taxon>
        <taxon>Basidiomycota</taxon>
        <taxon>Agaricomycotina</taxon>
        <taxon>Agaricomycetes</taxon>
        <taxon>Agaricomycetidae</taxon>
        <taxon>Agaricales</taxon>
        <taxon>Agaricineae</taxon>
        <taxon>Hydnangiaceae</taxon>
        <taxon>Laccaria</taxon>
    </lineage>
</organism>
<accession>A0A0C9WUD3</accession>
<proteinExistence type="inferred from homology"/>
<dbReference type="STRING" id="1095629.A0A0C9WUD3"/>
<name>A0A0C9WUD3_9AGAR</name>
<reference evidence="4" key="2">
    <citation type="submission" date="2015-01" db="EMBL/GenBank/DDBJ databases">
        <title>Evolutionary Origins and Diversification of the Mycorrhizal Mutualists.</title>
        <authorList>
            <consortium name="DOE Joint Genome Institute"/>
            <consortium name="Mycorrhizal Genomics Consortium"/>
            <person name="Kohler A."/>
            <person name="Kuo A."/>
            <person name="Nagy L.G."/>
            <person name="Floudas D."/>
            <person name="Copeland A."/>
            <person name="Barry K.W."/>
            <person name="Cichocki N."/>
            <person name="Veneault-Fourrey C."/>
            <person name="LaButti K."/>
            <person name="Lindquist E.A."/>
            <person name="Lipzen A."/>
            <person name="Lundell T."/>
            <person name="Morin E."/>
            <person name="Murat C."/>
            <person name="Riley R."/>
            <person name="Ohm R."/>
            <person name="Sun H."/>
            <person name="Tunlid A."/>
            <person name="Henrissat B."/>
            <person name="Grigoriev I.V."/>
            <person name="Hibbett D.S."/>
            <person name="Martin F."/>
        </authorList>
    </citation>
    <scope>NUCLEOTIDE SEQUENCE [LARGE SCALE GENOMIC DNA]</scope>
    <source>
        <strain evidence="4">LaAM-08-1</strain>
    </source>
</reference>
<comment type="similarity">
    <text evidence="1">Belongs to the GDA1/CD39 NTPase family.</text>
</comment>
<dbReference type="HOGENOM" id="CLU_2705209_0_0_1"/>
<evidence type="ECO:0000256" key="2">
    <source>
        <dbReference type="ARBA" id="ARBA00022801"/>
    </source>
</evidence>
<keyword evidence="2" id="KW-0378">Hydrolase</keyword>
<dbReference type="EMBL" id="KN838940">
    <property type="protein sequence ID" value="KIJ92073.1"/>
    <property type="molecule type" value="Genomic_DNA"/>
</dbReference>
<evidence type="ECO:0000313" key="3">
    <source>
        <dbReference type="EMBL" id="KIJ92073.1"/>
    </source>
</evidence>
<evidence type="ECO:0000256" key="1">
    <source>
        <dbReference type="ARBA" id="ARBA00009283"/>
    </source>
</evidence>
<reference evidence="3 4" key="1">
    <citation type="submission" date="2014-04" db="EMBL/GenBank/DDBJ databases">
        <authorList>
            <consortium name="DOE Joint Genome Institute"/>
            <person name="Kuo A."/>
            <person name="Kohler A."/>
            <person name="Nagy L.G."/>
            <person name="Floudas D."/>
            <person name="Copeland A."/>
            <person name="Barry K.W."/>
            <person name="Cichocki N."/>
            <person name="Veneault-Fourrey C."/>
            <person name="LaButti K."/>
            <person name="Lindquist E.A."/>
            <person name="Lipzen A."/>
            <person name="Lundell T."/>
            <person name="Morin E."/>
            <person name="Murat C."/>
            <person name="Sun H."/>
            <person name="Tunlid A."/>
            <person name="Henrissat B."/>
            <person name="Grigoriev I.V."/>
            <person name="Hibbett D.S."/>
            <person name="Martin F."/>
            <person name="Nordberg H.P."/>
            <person name="Cantor M.N."/>
            <person name="Hua S.X."/>
        </authorList>
    </citation>
    <scope>NUCLEOTIDE SEQUENCE [LARGE SCALE GENOMIC DNA]</scope>
    <source>
        <strain evidence="3 4">LaAM-08-1</strain>
    </source>
</reference>
<dbReference type="AlphaFoldDB" id="A0A0C9WUD3"/>